<dbReference type="Proteomes" id="UP000250140">
    <property type="component" value="Unassembled WGS sequence"/>
</dbReference>
<keyword evidence="5" id="KW-0808">Transferase</keyword>
<gene>
    <name evidence="5" type="ORF">AOQ84DRAFT_304174</name>
</gene>
<evidence type="ECO:0000256" key="2">
    <source>
        <dbReference type="ARBA" id="ARBA00038211"/>
    </source>
</evidence>
<keyword evidence="6" id="KW-1185">Reference proteome</keyword>
<proteinExistence type="inferred from homology"/>
<feature type="non-terminal residue" evidence="5">
    <location>
        <position position="1"/>
    </location>
</feature>
<dbReference type="PANTHER" id="PTHR22603">
    <property type="entry name" value="CHOLINE/ETHANOALAMINE KINASE"/>
    <property type="match status" value="1"/>
</dbReference>
<reference evidence="5 6" key="1">
    <citation type="journal article" date="2016" name="Nat. Commun.">
        <title>Ectomycorrhizal ecology is imprinted in the genome of the dominant symbiotic fungus Cenococcum geophilum.</title>
        <authorList>
            <consortium name="DOE Joint Genome Institute"/>
            <person name="Peter M."/>
            <person name="Kohler A."/>
            <person name="Ohm R.A."/>
            <person name="Kuo A."/>
            <person name="Krutzmann J."/>
            <person name="Morin E."/>
            <person name="Arend M."/>
            <person name="Barry K.W."/>
            <person name="Binder M."/>
            <person name="Choi C."/>
            <person name="Clum A."/>
            <person name="Copeland A."/>
            <person name="Grisel N."/>
            <person name="Haridas S."/>
            <person name="Kipfer T."/>
            <person name="LaButti K."/>
            <person name="Lindquist E."/>
            <person name="Lipzen A."/>
            <person name="Maire R."/>
            <person name="Meier B."/>
            <person name="Mihaltcheva S."/>
            <person name="Molinier V."/>
            <person name="Murat C."/>
            <person name="Poggeler S."/>
            <person name="Quandt C.A."/>
            <person name="Sperisen C."/>
            <person name="Tritt A."/>
            <person name="Tisserant E."/>
            <person name="Crous P.W."/>
            <person name="Henrissat B."/>
            <person name="Nehls U."/>
            <person name="Egli S."/>
            <person name="Spatafora J.W."/>
            <person name="Grigoriev I.V."/>
            <person name="Martin F.M."/>
        </authorList>
    </citation>
    <scope>NUCLEOTIDE SEQUENCE [LARGE SCALE GENOMIC DNA]</scope>
    <source>
        <strain evidence="5 6">CBS 207.34</strain>
    </source>
</reference>
<dbReference type="Gene3D" id="3.30.200.20">
    <property type="entry name" value="Phosphorylase Kinase, domain 1"/>
    <property type="match status" value="1"/>
</dbReference>
<sequence length="280" mass="31065">MDSSPLKPESIRHIPLTYTHTDSHNSALQLILTLKPEWRKSQETIEFVRFTDGITNTLLKAVNKLPELSERQVDREAVLLRAYGKGTDVLIDRERETLSHSLLARHGLAPPLLARFDNGLLYKFIEGSVCSPADLRRPEVWRGVARRLGEWHATLPISSISTEPGAPAPTTSLANGHAAGSGNGSGNSPPRSRSKRTASIEAIEKLTPTMPRPNIWTVMQKWILALPTSTPSERTRRDQLQKELEWLVKLFSSTTSKSFVFAHCDLLSGNVIIEPPTTPA</sequence>
<accession>A0A8E2JMZ9</accession>
<keyword evidence="5" id="KW-0418">Kinase</keyword>
<dbReference type="PANTHER" id="PTHR22603:SF66">
    <property type="entry name" value="ETHANOLAMINE KINASE"/>
    <property type="match status" value="1"/>
</dbReference>
<dbReference type="SUPFAM" id="SSF56112">
    <property type="entry name" value="Protein kinase-like (PK-like)"/>
    <property type="match status" value="1"/>
</dbReference>
<dbReference type="GO" id="GO:0004305">
    <property type="term" value="F:ethanolamine kinase activity"/>
    <property type="evidence" value="ECO:0007669"/>
    <property type="project" value="UniProtKB-EC"/>
</dbReference>
<dbReference type="InterPro" id="IPR011009">
    <property type="entry name" value="Kinase-like_dom_sf"/>
</dbReference>
<evidence type="ECO:0000256" key="1">
    <source>
        <dbReference type="ARBA" id="ARBA00037883"/>
    </source>
</evidence>
<organism evidence="5 6">
    <name type="scientific">Glonium stellatum</name>
    <dbReference type="NCBI Taxonomy" id="574774"/>
    <lineage>
        <taxon>Eukaryota</taxon>
        <taxon>Fungi</taxon>
        <taxon>Dikarya</taxon>
        <taxon>Ascomycota</taxon>
        <taxon>Pezizomycotina</taxon>
        <taxon>Dothideomycetes</taxon>
        <taxon>Pleosporomycetidae</taxon>
        <taxon>Gloniales</taxon>
        <taxon>Gloniaceae</taxon>
        <taxon>Glonium</taxon>
    </lineage>
</organism>
<evidence type="ECO:0000313" key="5">
    <source>
        <dbReference type="EMBL" id="OCL02704.1"/>
    </source>
</evidence>
<comment type="similarity">
    <text evidence="2">Belongs to the choline/ethanolamine kinase family.</text>
</comment>
<dbReference type="AlphaFoldDB" id="A0A8E2JMZ9"/>
<evidence type="ECO:0000256" key="3">
    <source>
        <dbReference type="ARBA" id="ARBA00038874"/>
    </source>
</evidence>
<dbReference type="EC" id="2.7.1.82" evidence="3"/>
<dbReference type="EMBL" id="KV750893">
    <property type="protein sequence ID" value="OCL02704.1"/>
    <property type="molecule type" value="Genomic_DNA"/>
</dbReference>
<dbReference type="GO" id="GO:0005737">
    <property type="term" value="C:cytoplasm"/>
    <property type="evidence" value="ECO:0007669"/>
    <property type="project" value="TreeGrafter"/>
</dbReference>
<dbReference type="GO" id="GO:0006646">
    <property type="term" value="P:phosphatidylethanolamine biosynthetic process"/>
    <property type="evidence" value="ECO:0007669"/>
    <property type="project" value="TreeGrafter"/>
</dbReference>
<dbReference type="Pfam" id="PF01633">
    <property type="entry name" value="Choline_kinase"/>
    <property type="match status" value="1"/>
</dbReference>
<feature type="region of interest" description="Disordered" evidence="4">
    <location>
        <begin position="159"/>
        <end position="197"/>
    </location>
</feature>
<evidence type="ECO:0000313" key="6">
    <source>
        <dbReference type="Proteomes" id="UP000250140"/>
    </source>
</evidence>
<protein>
    <recommendedName>
        <fullName evidence="3">ethanolamine kinase</fullName>
        <ecNumber evidence="3">2.7.1.82</ecNumber>
    </recommendedName>
</protein>
<dbReference type="OrthoDB" id="10267235at2759"/>
<evidence type="ECO:0000256" key="4">
    <source>
        <dbReference type="SAM" id="MobiDB-lite"/>
    </source>
</evidence>
<dbReference type="Gene3D" id="3.90.1200.10">
    <property type="match status" value="1"/>
</dbReference>
<comment type="pathway">
    <text evidence="1">Phospholipid metabolism; phosphatidylethanolamine biosynthesis; phosphatidylethanolamine from ethanolamine: step 1/3.</text>
</comment>
<name>A0A8E2JMZ9_9PEZI</name>